<evidence type="ECO:0000256" key="11">
    <source>
        <dbReference type="SAM" id="MobiDB-lite"/>
    </source>
</evidence>
<proteinExistence type="inferred from homology"/>
<reference evidence="13" key="1">
    <citation type="journal article" date="2020" name="Stud. Mycol.">
        <title>101 Dothideomycetes genomes: a test case for predicting lifestyles and emergence of pathogens.</title>
        <authorList>
            <person name="Haridas S."/>
            <person name="Albert R."/>
            <person name="Binder M."/>
            <person name="Bloem J."/>
            <person name="Labutti K."/>
            <person name="Salamov A."/>
            <person name="Andreopoulos B."/>
            <person name="Baker S."/>
            <person name="Barry K."/>
            <person name="Bills G."/>
            <person name="Bluhm B."/>
            <person name="Cannon C."/>
            <person name="Castanera R."/>
            <person name="Culley D."/>
            <person name="Daum C."/>
            <person name="Ezra D."/>
            <person name="Gonzalez J."/>
            <person name="Henrissat B."/>
            <person name="Kuo A."/>
            <person name="Liang C."/>
            <person name="Lipzen A."/>
            <person name="Lutzoni F."/>
            <person name="Magnuson J."/>
            <person name="Mondo S."/>
            <person name="Nolan M."/>
            <person name="Ohm R."/>
            <person name="Pangilinan J."/>
            <person name="Park H.-J."/>
            <person name="Ramirez L."/>
            <person name="Alfaro M."/>
            <person name="Sun H."/>
            <person name="Tritt A."/>
            <person name="Yoshinaga Y."/>
            <person name="Zwiers L.-H."/>
            <person name="Turgeon B."/>
            <person name="Goodwin S."/>
            <person name="Spatafora J."/>
            <person name="Crous P."/>
            <person name="Grigoriev I."/>
        </authorList>
    </citation>
    <scope>NUCLEOTIDE SEQUENCE</scope>
    <source>
        <strain evidence="13">CBS 379.55</strain>
    </source>
</reference>
<evidence type="ECO:0000313" key="13">
    <source>
        <dbReference type="EMBL" id="KAF2278775.1"/>
    </source>
</evidence>
<organism evidence="13 14">
    <name type="scientific">Westerdykella ornata</name>
    <dbReference type="NCBI Taxonomy" id="318751"/>
    <lineage>
        <taxon>Eukaryota</taxon>
        <taxon>Fungi</taxon>
        <taxon>Dikarya</taxon>
        <taxon>Ascomycota</taxon>
        <taxon>Pezizomycotina</taxon>
        <taxon>Dothideomycetes</taxon>
        <taxon>Pleosporomycetidae</taxon>
        <taxon>Pleosporales</taxon>
        <taxon>Sporormiaceae</taxon>
        <taxon>Westerdykella</taxon>
    </lineage>
</organism>
<dbReference type="GeneID" id="54553346"/>
<dbReference type="PANTHER" id="PTHR31316:SF0">
    <property type="entry name" value="SECRETED BETA-GLUCOSIDASE SIM1-RELATED"/>
    <property type="match status" value="1"/>
</dbReference>
<name>A0A6A6JR82_WESOR</name>
<dbReference type="RefSeq" id="XP_033656314.1">
    <property type="nucleotide sequence ID" value="XM_033800171.1"/>
</dbReference>
<feature type="chain" id="PRO_5025631141" evidence="12">
    <location>
        <begin position="19"/>
        <end position="439"/>
    </location>
</feature>
<evidence type="ECO:0000256" key="4">
    <source>
        <dbReference type="ARBA" id="ARBA00022525"/>
    </source>
</evidence>
<keyword evidence="8" id="KW-0326">Glycosidase</keyword>
<sequence length="439" mass="46537">MRLATLFPLAAVATSIAAHPHKQSHGPAAVYQPAPVATVIVYVLDGKPISEAEVRQGIANGTLIWGDGGNLSTSLASIPTPGPIPVKSETLQRLSQQPAPKPATQVELKSAPSHPQPSSAPQPYRPEPEPSQPPAPSHHNQNKGAEGVEREFPNGEFSCNSFPRGYGAVAIDHAGLGGWIGIQAPRIVEAAGYDDIMTVPHGSCSDGTCCKPGRFCSYSCPPGYLKASWPSAQVLQHQTLGGLYCNLEGKLEMASGSISKTLCVKGTDKVTVKVQNKLSASQSICRTDYPGTEGETIPTTTRPGESVELACPDNSKYFKWLGKPTSAQYYINPKGVPENEACQWGDGSRPIGNWAPVNLGAGYDDASGKAYIPLFPNAPTNPNGKLDFSVELVADDMNGRCKYSKGMYYYGNDYSESSPTKGCTIALNSGTLNVVLTDD</sequence>
<dbReference type="GO" id="GO:0016798">
    <property type="term" value="F:hydrolase activity, acting on glycosyl bonds"/>
    <property type="evidence" value="ECO:0007669"/>
    <property type="project" value="UniProtKB-KW"/>
</dbReference>
<dbReference type="GO" id="GO:0009986">
    <property type="term" value="C:cell surface"/>
    <property type="evidence" value="ECO:0007669"/>
    <property type="project" value="TreeGrafter"/>
</dbReference>
<keyword evidence="14" id="KW-1185">Reference proteome</keyword>
<dbReference type="EMBL" id="ML986487">
    <property type="protein sequence ID" value="KAF2278775.1"/>
    <property type="molecule type" value="Genomic_DNA"/>
</dbReference>
<evidence type="ECO:0000313" key="14">
    <source>
        <dbReference type="Proteomes" id="UP000800097"/>
    </source>
</evidence>
<comment type="subcellular location">
    <subcellularLocation>
        <location evidence="1">Secreted</location>
        <location evidence="1">Cell wall</location>
    </subcellularLocation>
</comment>
<evidence type="ECO:0000256" key="9">
    <source>
        <dbReference type="ARBA" id="ARBA00023316"/>
    </source>
</evidence>
<evidence type="ECO:0000256" key="8">
    <source>
        <dbReference type="ARBA" id="ARBA00023295"/>
    </source>
</evidence>
<dbReference type="Pfam" id="PF03856">
    <property type="entry name" value="SUN"/>
    <property type="match status" value="1"/>
</dbReference>
<dbReference type="GO" id="GO:0000272">
    <property type="term" value="P:polysaccharide catabolic process"/>
    <property type="evidence" value="ECO:0007669"/>
    <property type="project" value="UniProtKB-KW"/>
</dbReference>
<evidence type="ECO:0000256" key="6">
    <source>
        <dbReference type="ARBA" id="ARBA00022801"/>
    </source>
</evidence>
<gene>
    <name evidence="13" type="ORF">EI97DRAFT_448611</name>
</gene>
<accession>A0A6A6JR82</accession>
<keyword evidence="5 12" id="KW-0732">Signal</keyword>
<dbReference type="AlphaFoldDB" id="A0A6A6JR82"/>
<evidence type="ECO:0000256" key="3">
    <source>
        <dbReference type="ARBA" id="ARBA00022512"/>
    </source>
</evidence>
<feature type="signal peptide" evidence="12">
    <location>
        <begin position="1"/>
        <end position="18"/>
    </location>
</feature>
<dbReference type="InterPro" id="IPR051526">
    <property type="entry name" value="Beta-Glucosidase_SUN"/>
</dbReference>
<evidence type="ECO:0000256" key="10">
    <source>
        <dbReference type="ARBA" id="ARBA00023326"/>
    </source>
</evidence>
<feature type="compositionally biased region" description="Pro residues" evidence="11">
    <location>
        <begin position="114"/>
        <end position="136"/>
    </location>
</feature>
<evidence type="ECO:0000256" key="1">
    <source>
        <dbReference type="ARBA" id="ARBA00004191"/>
    </source>
</evidence>
<keyword evidence="4" id="KW-0964">Secreted</keyword>
<evidence type="ECO:0000256" key="5">
    <source>
        <dbReference type="ARBA" id="ARBA00022729"/>
    </source>
</evidence>
<dbReference type="GO" id="GO:0031505">
    <property type="term" value="P:fungal-type cell wall organization"/>
    <property type="evidence" value="ECO:0007669"/>
    <property type="project" value="TreeGrafter"/>
</dbReference>
<feature type="compositionally biased region" description="Polar residues" evidence="11">
    <location>
        <begin position="89"/>
        <end position="98"/>
    </location>
</feature>
<evidence type="ECO:0000256" key="7">
    <source>
        <dbReference type="ARBA" id="ARBA00023277"/>
    </source>
</evidence>
<keyword evidence="7" id="KW-0119">Carbohydrate metabolism</keyword>
<keyword evidence="6" id="KW-0378">Hydrolase</keyword>
<keyword evidence="10" id="KW-0624">Polysaccharide degradation</keyword>
<dbReference type="OrthoDB" id="5339822at2759"/>
<evidence type="ECO:0000256" key="2">
    <source>
        <dbReference type="ARBA" id="ARBA00010579"/>
    </source>
</evidence>
<feature type="region of interest" description="Disordered" evidence="11">
    <location>
        <begin position="76"/>
        <end position="154"/>
    </location>
</feature>
<dbReference type="Proteomes" id="UP000800097">
    <property type="component" value="Unassembled WGS sequence"/>
</dbReference>
<keyword evidence="9" id="KW-0961">Cell wall biogenesis/degradation</keyword>
<dbReference type="InterPro" id="IPR005556">
    <property type="entry name" value="SUN"/>
</dbReference>
<dbReference type="PANTHER" id="PTHR31316">
    <property type="entry name" value="BETA-GLUCOSIDASE-LIKE PROTEIN NCA3, MITOCHONDRIAL-RELATED"/>
    <property type="match status" value="1"/>
</dbReference>
<comment type="similarity">
    <text evidence="2">Belongs to the SUN family.</text>
</comment>
<dbReference type="GO" id="GO:0009277">
    <property type="term" value="C:fungal-type cell wall"/>
    <property type="evidence" value="ECO:0007669"/>
    <property type="project" value="TreeGrafter"/>
</dbReference>
<evidence type="ECO:0000256" key="12">
    <source>
        <dbReference type="SAM" id="SignalP"/>
    </source>
</evidence>
<keyword evidence="3" id="KW-0134">Cell wall</keyword>
<protein>
    <submittedName>
        <fullName evidence="13">SUN-domain-containing protein</fullName>
    </submittedName>
</protein>